<dbReference type="Pfam" id="PF01487">
    <property type="entry name" value="DHquinase_I"/>
    <property type="match status" value="1"/>
</dbReference>
<accession>A0A426Y0L5</accession>
<name>A0A426Y0L5_ENSVE</name>
<proteinExistence type="predicted"/>
<dbReference type="GO" id="GO:0004764">
    <property type="term" value="F:shikimate 3-dehydrogenase (NADP+) activity"/>
    <property type="evidence" value="ECO:0007669"/>
    <property type="project" value="InterPro"/>
</dbReference>
<protein>
    <submittedName>
        <fullName evidence="1">Uncharacterized protein</fullName>
    </submittedName>
</protein>
<dbReference type="InterPro" id="IPR001381">
    <property type="entry name" value="DHquinase_I"/>
</dbReference>
<dbReference type="GO" id="GO:0009423">
    <property type="term" value="P:chorismate biosynthetic process"/>
    <property type="evidence" value="ECO:0007669"/>
    <property type="project" value="TreeGrafter"/>
</dbReference>
<dbReference type="GO" id="GO:0003855">
    <property type="term" value="F:3-dehydroquinate dehydratase activity"/>
    <property type="evidence" value="ECO:0007669"/>
    <property type="project" value="InterPro"/>
</dbReference>
<dbReference type="GO" id="GO:0019632">
    <property type="term" value="P:shikimate metabolic process"/>
    <property type="evidence" value="ECO:0007669"/>
    <property type="project" value="TreeGrafter"/>
</dbReference>
<sequence>MTLLCVPLVAKTVDQMTADMAAAKASGADLVELRVDHLSAFLPGRDLPLLLRDRPLPALVTYRSPRPLLSPLCSLLLTETPNSCQVVVLILISWVICRPKWEGGEYEGDDEQRLEALRLAMELGADYVDVELKVGFIIRKSK</sequence>
<dbReference type="PANTHER" id="PTHR21089:SF1">
    <property type="entry name" value="BIFUNCTIONAL 3-DEHYDROQUINATE DEHYDRATASE_SHIKIMATE DEHYDROGENASE, CHLOROPLASTIC"/>
    <property type="match status" value="1"/>
</dbReference>
<reference evidence="1 2" key="1">
    <citation type="journal article" date="2014" name="Agronomy (Basel)">
        <title>A Draft Genome Sequence for Ensete ventricosum, the Drought-Tolerant Tree Against Hunger.</title>
        <authorList>
            <person name="Harrison J."/>
            <person name="Moore K.A."/>
            <person name="Paszkiewicz K."/>
            <person name="Jones T."/>
            <person name="Grant M."/>
            <person name="Ambacheew D."/>
            <person name="Muzemil S."/>
            <person name="Studholme D.J."/>
        </authorList>
    </citation>
    <scope>NUCLEOTIDE SEQUENCE [LARGE SCALE GENOMIC DNA]</scope>
</reference>
<dbReference type="AlphaFoldDB" id="A0A426Y0L5"/>
<organism evidence="1 2">
    <name type="scientific">Ensete ventricosum</name>
    <name type="common">Abyssinian banana</name>
    <name type="synonym">Musa ensete</name>
    <dbReference type="NCBI Taxonomy" id="4639"/>
    <lineage>
        <taxon>Eukaryota</taxon>
        <taxon>Viridiplantae</taxon>
        <taxon>Streptophyta</taxon>
        <taxon>Embryophyta</taxon>
        <taxon>Tracheophyta</taxon>
        <taxon>Spermatophyta</taxon>
        <taxon>Magnoliopsida</taxon>
        <taxon>Liliopsida</taxon>
        <taxon>Zingiberales</taxon>
        <taxon>Musaceae</taxon>
        <taxon>Ensete</taxon>
    </lineage>
</organism>
<dbReference type="EMBL" id="AMZH03015955">
    <property type="protein sequence ID" value="RRT45252.1"/>
    <property type="molecule type" value="Genomic_DNA"/>
</dbReference>
<dbReference type="Gene3D" id="3.20.20.70">
    <property type="entry name" value="Aldolase class I"/>
    <property type="match status" value="1"/>
</dbReference>
<comment type="caution">
    <text evidence="1">The sequence shown here is derived from an EMBL/GenBank/DDBJ whole genome shotgun (WGS) entry which is preliminary data.</text>
</comment>
<dbReference type="InterPro" id="IPR022893">
    <property type="entry name" value="Shikimate_DH_fam"/>
</dbReference>
<dbReference type="Proteomes" id="UP000287651">
    <property type="component" value="Unassembled WGS sequence"/>
</dbReference>
<dbReference type="PANTHER" id="PTHR21089">
    <property type="entry name" value="SHIKIMATE DEHYDROGENASE"/>
    <property type="match status" value="1"/>
</dbReference>
<dbReference type="SUPFAM" id="SSF51569">
    <property type="entry name" value="Aldolase"/>
    <property type="match status" value="2"/>
</dbReference>
<dbReference type="InterPro" id="IPR013785">
    <property type="entry name" value="Aldolase_TIM"/>
</dbReference>
<evidence type="ECO:0000313" key="2">
    <source>
        <dbReference type="Proteomes" id="UP000287651"/>
    </source>
</evidence>
<evidence type="ECO:0000313" key="1">
    <source>
        <dbReference type="EMBL" id="RRT45252.1"/>
    </source>
</evidence>
<gene>
    <name evidence="1" type="ORF">B296_00055250</name>
</gene>